<evidence type="ECO:0000313" key="3">
    <source>
        <dbReference type="Proteomes" id="UP000054279"/>
    </source>
</evidence>
<feature type="compositionally biased region" description="Low complexity" evidence="1">
    <location>
        <begin position="1"/>
        <end position="30"/>
    </location>
</feature>
<dbReference type="HOGENOM" id="CLU_3130026_0_0_1"/>
<feature type="compositionally biased region" description="Polar residues" evidence="1">
    <location>
        <begin position="41"/>
        <end position="50"/>
    </location>
</feature>
<sequence length="50" mass="5614">MEARMPSSLPVPSHPSHPSLTLSLLDSTSPYAHQMHERTMRQSLPRSFAI</sequence>
<evidence type="ECO:0000313" key="2">
    <source>
        <dbReference type="EMBL" id="KIJ42364.1"/>
    </source>
</evidence>
<evidence type="ECO:0000256" key="1">
    <source>
        <dbReference type="SAM" id="MobiDB-lite"/>
    </source>
</evidence>
<gene>
    <name evidence="2" type="ORF">M422DRAFT_31331</name>
</gene>
<feature type="region of interest" description="Disordered" evidence="1">
    <location>
        <begin position="1"/>
        <end position="50"/>
    </location>
</feature>
<protein>
    <submittedName>
        <fullName evidence="2">Uncharacterized protein</fullName>
    </submittedName>
</protein>
<name>A0A0C9V600_SPHS4</name>
<dbReference type="Proteomes" id="UP000054279">
    <property type="component" value="Unassembled WGS sequence"/>
</dbReference>
<feature type="non-terminal residue" evidence="2">
    <location>
        <position position="50"/>
    </location>
</feature>
<accession>A0A0C9V600</accession>
<organism evidence="2 3">
    <name type="scientific">Sphaerobolus stellatus (strain SS14)</name>
    <dbReference type="NCBI Taxonomy" id="990650"/>
    <lineage>
        <taxon>Eukaryota</taxon>
        <taxon>Fungi</taxon>
        <taxon>Dikarya</taxon>
        <taxon>Basidiomycota</taxon>
        <taxon>Agaricomycotina</taxon>
        <taxon>Agaricomycetes</taxon>
        <taxon>Phallomycetidae</taxon>
        <taxon>Geastrales</taxon>
        <taxon>Sphaerobolaceae</taxon>
        <taxon>Sphaerobolus</taxon>
    </lineage>
</organism>
<proteinExistence type="predicted"/>
<keyword evidence="3" id="KW-1185">Reference proteome</keyword>
<dbReference type="EMBL" id="KN837130">
    <property type="protein sequence ID" value="KIJ42364.1"/>
    <property type="molecule type" value="Genomic_DNA"/>
</dbReference>
<reference evidence="2 3" key="1">
    <citation type="submission" date="2014-06" db="EMBL/GenBank/DDBJ databases">
        <title>Evolutionary Origins and Diversification of the Mycorrhizal Mutualists.</title>
        <authorList>
            <consortium name="DOE Joint Genome Institute"/>
            <consortium name="Mycorrhizal Genomics Consortium"/>
            <person name="Kohler A."/>
            <person name="Kuo A."/>
            <person name="Nagy L.G."/>
            <person name="Floudas D."/>
            <person name="Copeland A."/>
            <person name="Barry K.W."/>
            <person name="Cichocki N."/>
            <person name="Veneault-Fourrey C."/>
            <person name="LaButti K."/>
            <person name="Lindquist E.A."/>
            <person name="Lipzen A."/>
            <person name="Lundell T."/>
            <person name="Morin E."/>
            <person name="Murat C."/>
            <person name="Riley R."/>
            <person name="Ohm R."/>
            <person name="Sun H."/>
            <person name="Tunlid A."/>
            <person name="Henrissat B."/>
            <person name="Grigoriev I.V."/>
            <person name="Hibbett D.S."/>
            <person name="Martin F."/>
        </authorList>
    </citation>
    <scope>NUCLEOTIDE SEQUENCE [LARGE SCALE GENOMIC DNA]</scope>
    <source>
        <strain evidence="2 3">SS14</strain>
    </source>
</reference>
<dbReference type="AlphaFoldDB" id="A0A0C9V600"/>